<accession>A0A1B7XFI7</accession>
<dbReference type="Gene3D" id="3.10.450.50">
    <property type="match status" value="1"/>
</dbReference>
<evidence type="ECO:0000259" key="2">
    <source>
        <dbReference type="Pfam" id="PF12680"/>
    </source>
</evidence>
<evidence type="ECO:0000256" key="1">
    <source>
        <dbReference type="SAM" id="SignalP"/>
    </source>
</evidence>
<feature type="domain" description="SnoaL-like" evidence="2">
    <location>
        <begin position="40"/>
        <end position="139"/>
    </location>
</feature>
<name>A0A1B7XFI7_9BACT</name>
<dbReference type="InterPro" id="IPR037401">
    <property type="entry name" value="SnoaL-like"/>
</dbReference>
<gene>
    <name evidence="3" type="ORF">SP90_06200</name>
</gene>
<dbReference type="InterPro" id="IPR032710">
    <property type="entry name" value="NTF2-like_dom_sf"/>
</dbReference>
<protein>
    <recommendedName>
        <fullName evidence="2">SnoaL-like domain-containing protein</fullName>
    </recommendedName>
</protein>
<dbReference type="PATRIC" id="fig|1560234.3.peg.3213"/>
<dbReference type="Pfam" id="PF12680">
    <property type="entry name" value="SnoaL_2"/>
    <property type="match status" value="1"/>
</dbReference>
<organism evidence="3 4">
    <name type="scientific">Halodesulfovibrio spirochaetisodalis</name>
    <dbReference type="NCBI Taxonomy" id="1560234"/>
    <lineage>
        <taxon>Bacteria</taxon>
        <taxon>Pseudomonadati</taxon>
        <taxon>Thermodesulfobacteriota</taxon>
        <taxon>Desulfovibrionia</taxon>
        <taxon>Desulfovibrionales</taxon>
        <taxon>Desulfovibrionaceae</taxon>
        <taxon>Halodesulfovibrio</taxon>
    </lineage>
</organism>
<comment type="caution">
    <text evidence="3">The sequence shown here is derived from an EMBL/GenBank/DDBJ whole genome shotgun (WGS) entry which is preliminary data.</text>
</comment>
<feature type="chain" id="PRO_5008600598" description="SnoaL-like domain-containing protein" evidence="1">
    <location>
        <begin position="20"/>
        <end position="155"/>
    </location>
</feature>
<dbReference type="Proteomes" id="UP000091979">
    <property type="component" value="Unassembled WGS sequence"/>
</dbReference>
<dbReference type="SUPFAM" id="SSF54427">
    <property type="entry name" value="NTF2-like"/>
    <property type="match status" value="1"/>
</dbReference>
<keyword evidence="1" id="KW-0732">Signal</keyword>
<keyword evidence="4" id="KW-1185">Reference proteome</keyword>
<evidence type="ECO:0000313" key="4">
    <source>
        <dbReference type="Proteomes" id="UP000091979"/>
    </source>
</evidence>
<proteinExistence type="predicted"/>
<dbReference type="OrthoDB" id="1633822at2"/>
<feature type="signal peptide" evidence="1">
    <location>
        <begin position="1"/>
        <end position="19"/>
    </location>
</feature>
<dbReference type="AlphaFoldDB" id="A0A1B7XFI7"/>
<evidence type="ECO:0000313" key="3">
    <source>
        <dbReference type="EMBL" id="OBQ54057.1"/>
    </source>
</evidence>
<sequence>MKKLIGVLCVCLLMPVWAAAEQPAIPLEKITDPDMAHALFVKALTEKNIDQLCALYSDDAVMVLRDGKLEVSGKSSIRRVFTIMVDMVDTFSLETVYQVESENTVLFRSKYRSVYKTPDGNQEEVISSGIEVLEKQPDGTWLFTIDHHSGGSNVL</sequence>
<dbReference type="STRING" id="1560234.SP90_06200"/>
<dbReference type="RefSeq" id="WP_066853661.1">
    <property type="nucleotide sequence ID" value="NZ_JXMS01000008.1"/>
</dbReference>
<reference evidence="3 4" key="1">
    <citation type="submission" date="2015-01" db="EMBL/GenBank/DDBJ databases">
        <title>Desulfovibrio sp. JC271 draft genome sequence.</title>
        <authorList>
            <person name="Shivani Y."/>
            <person name="Subhash Y."/>
            <person name="Sasikala C."/>
            <person name="Ramana C.V."/>
        </authorList>
    </citation>
    <scope>NUCLEOTIDE SEQUENCE [LARGE SCALE GENOMIC DNA]</scope>
    <source>
        <strain evidence="3 4">JC271</strain>
    </source>
</reference>
<dbReference type="EMBL" id="JXMS01000008">
    <property type="protein sequence ID" value="OBQ54057.1"/>
    <property type="molecule type" value="Genomic_DNA"/>
</dbReference>